<accession>A0AAJ5WPU7</accession>
<reference evidence="1" key="1">
    <citation type="submission" date="2023-03" db="EMBL/GenBank/DDBJ databases">
        <title>Andean soil-derived lignocellulolytic bacterial consortium as a source of novel taxa and putative plastic-active enzymes.</title>
        <authorList>
            <person name="Diaz-Garcia L."/>
            <person name="Chuvochina M."/>
            <person name="Feuerriegel G."/>
            <person name="Bunk B."/>
            <person name="Sproer C."/>
            <person name="Streit W.R."/>
            <person name="Rodriguez L.M."/>
            <person name="Overmann J."/>
            <person name="Jimenez D.J."/>
        </authorList>
    </citation>
    <scope>NUCLEOTIDE SEQUENCE</scope>
    <source>
        <strain evidence="1">MAG 7</strain>
    </source>
</reference>
<protein>
    <submittedName>
        <fullName evidence="1">Uncharacterized protein</fullName>
    </submittedName>
</protein>
<dbReference type="Proteomes" id="UP001220610">
    <property type="component" value="Chromosome"/>
</dbReference>
<organism evidence="1 2">
    <name type="scientific">Candidatus Pseudobacter hemicellulosilyticus</name>
    <dbReference type="NCBI Taxonomy" id="3121375"/>
    <lineage>
        <taxon>Bacteria</taxon>
        <taxon>Pseudomonadati</taxon>
        <taxon>Bacteroidota</taxon>
        <taxon>Chitinophagia</taxon>
        <taxon>Chitinophagales</taxon>
        <taxon>Chitinophagaceae</taxon>
        <taxon>Pseudobacter</taxon>
    </lineage>
</organism>
<dbReference type="EMBL" id="CP119311">
    <property type="protein sequence ID" value="WEK34570.1"/>
    <property type="molecule type" value="Genomic_DNA"/>
</dbReference>
<dbReference type="AlphaFoldDB" id="A0AAJ5WPU7"/>
<evidence type="ECO:0000313" key="1">
    <source>
        <dbReference type="EMBL" id="WEK34570.1"/>
    </source>
</evidence>
<sequence length="430" mass="46037">MSFLISQTLHAQSVYKLRADSVLLTNPPGNAELIIENSTKQVPGVLYNKGNGRTEFRRFVQLSDSSFALGTDTIRVNISGSARSVYDSMVFYQNKYFQQGGNSFGTTATIGINEGRALNLRTNGIDRIRIHTNGLVSIGDTNVTSSLLYVAGNMSIRDQFTAPTITASNKLYAAVASGFPRFYVQPSIDDMKGMIGTSVGGGVIIKWNNPEGSYNTDLGWASSSNSEKLRIGRYTNNVSPVFTPSMVLWRTGGITVNSETKTPRILYIRGSVGINKDSLPLINEIGTNQFLVQDTTTGQLGRTNLSPTDNSLFDLAGKNSLQTSNASATTISSFAPVNGQAGLLECRIIAQGADGATIAVFNKSISFRKKAGAIYLGSLTSLQPDEIDAGLAGCSVDLLQSGNNILVQVSGLAASSIYWKANYNVVINTL</sequence>
<gene>
    <name evidence="1" type="ORF">P0Y53_18950</name>
</gene>
<proteinExistence type="predicted"/>
<evidence type="ECO:0000313" key="2">
    <source>
        <dbReference type="Proteomes" id="UP001220610"/>
    </source>
</evidence>
<name>A0AAJ5WPU7_9BACT</name>